<accession>A0A5B7IXZ1</accession>
<name>A0A5B7IXZ1_PORTR</name>
<protein>
    <submittedName>
        <fullName evidence="1">Uncharacterized protein</fullName>
    </submittedName>
</protein>
<gene>
    <name evidence="1" type="ORF">E2C01_084323</name>
</gene>
<proteinExistence type="predicted"/>
<organism evidence="1 2">
    <name type="scientific">Portunus trituberculatus</name>
    <name type="common">Swimming crab</name>
    <name type="synonym">Neptunus trituberculatus</name>
    <dbReference type="NCBI Taxonomy" id="210409"/>
    <lineage>
        <taxon>Eukaryota</taxon>
        <taxon>Metazoa</taxon>
        <taxon>Ecdysozoa</taxon>
        <taxon>Arthropoda</taxon>
        <taxon>Crustacea</taxon>
        <taxon>Multicrustacea</taxon>
        <taxon>Malacostraca</taxon>
        <taxon>Eumalacostraca</taxon>
        <taxon>Eucarida</taxon>
        <taxon>Decapoda</taxon>
        <taxon>Pleocyemata</taxon>
        <taxon>Brachyura</taxon>
        <taxon>Eubrachyura</taxon>
        <taxon>Portunoidea</taxon>
        <taxon>Portunidae</taxon>
        <taxon>Portuninae</taxon>
        <taxon>Portunus</taxon>
    </lineage>
</organism>
<reference evidence="1 2" key="1">
    <citation type="submission" date="2019-05" db="EMBL/GenBank/DDBJ databases">
        <title>Another draft genome of Portunus trituberculatus and its Hox gene families provides insights of decapod evolution.</title>
        <authorList>
            <person name="Jeong J.-H."/>
            <person name="Song I."/>
            <person name="Kim S."/>
            <person name="Choi T."/>
            <person name="Kim D."/>
            <person name="Ryu S."/>
            <person name="Kim W."/>
        </authorList>
    </citation>
    <scope>NUCLEOTIDE SEQUENCE [LARGE SCALE GENOMIC DNA]</scope>
    <source>
        <tissue evidence="1">Muscle</tissue>
    </source>
</reference>
<sequence>MSLVSTRIKSCTRVRILPEKVQYDEEQDEQVRGLCPSWEWSRTTHRMVTPGSRGMRPAGPSSVYRWLSRESRIKSIVIFVAHYDLMLKVSWHHVLSIKMRLLSMFCSVLF</sequence>
<dbReference type="AlphaFoldDB" id="A0A5B7IXZ1"/>
<dbReference type="EMBL" id="VSRR010080847">
    <property type="protein sequence ID" value="MPC89380.1"/>
    <property type="molecule type" value="Genomic_DNA"/>
</dbReference>
<evidence type="ECO:0000313" key="1">
    <source>
        <dbReference type="EMBL" id="MPC89380.1"/>
    </source>
</evidence>
<keyword evidence="2" id="KW-1185">Reference proteome</keyword>
<evidence type="ECO:0000313" key="2">
    <source>
        <dbReference type="Proteomes" id="UP000324222"/>
    </source>
</evidence>
<dbReference type="Proteomes" id="UP000324222">
    <property type="component" value="Unassembled WGS sequence"/>
</dbReference>
<comment type="caution">
    <text evidence="1">The sequence shown here is derived from an EMBL/GenBank/DDBJ whole genome shotgun (WGS) entry which is preliminary data.</text>
</comment>